<proteinExistence type="inferred from homology"/>
<keyword evidence="5" id="KW-1185">Reference proteome</keyword>
<dbReference type="InterPro" id="IPR052932">
    <property type="entry name" value="OprB_Porin"/>
</dbReference>
<comment type="caution">
    <text evidence="4">The sequence shown here is derived from an EMBL/GenBank/DDBJ whole genome shotgun (WGS) entry which is preliminary data.</text>
</comment>
<evidence type="ECO:0000313" key="5">
    <source>
        <dbReference type="Proteomes" id="UP000305654"/>
    </source>
</evidence>
<dbReference type="Proteomes" id="UP000305654">
    <property type="component" value="Unassembled WGS sequence"/>
</dbReference>
<feature type="chain" id="PRO_5024469330" evidence="2">
    <location>
        <begin position="25"/>
        <end position="485"/>
    </location>
</feature>
<evidence type="ECO:0000256" key="2">
    <source>
        <dbReference type="RuleBase" id="RU363072"/>
    </source>
</evidence>
<dbReference type="OrthoDB" id="177316at2"/>
<keyword evidence="2" id="KW-0732">Signal</keyword>
<evidence type="ECO:0000256" key="3">
    <source>
        <dbReference type="SAM" id="MobiDB-lite"/>
    </source>
</evidence>
<sequence>MYEGVRKASLVWIGVVACSSTSWAQPAPQMPPNAATPATRSSPTPGPASTPPPAAPPATELWDRPNLLGDFGGLRSGLAGRGISFGLLETSEVLGNPTGGIQQGAIYEGLTEASMGLDLARLIGIENGVINFSAFQIHGRGLSTNNIGNLNNVRSIEATRGTKLFELFYQQGLAGGKLDVRVGQLAADQEFLNSQYSSSLMNSTSFGWPELPSQDVPGSGPIYPLATPGVRARWSVSSPLTVMAGIYNGNPAGPGPGDPQLRDASGTAFRLNDGIFAIAEAQYIINGSTHPTGLPGSYKVGAWFESQGTFSQQFDNTGRSLANPLASGQPRALNGDYSVYGMVDQLIYREPGTINQGAAIFFRVMGAPEDRNPISFFADGGLTYKGLVPGRNNDTAAVGVSVSRISPVAGHLDGDRQFYSGARTPIRSSEGVLELTYEYQAAAWWLIQPDLQYVFNPSGEVLDPVKPARNVGDAFMLGLRLVVTL</sequence>
<feature type="region of interest" description="Disordered" evidence="3">
    <location>
        <begin position="23"/>
        <end position="62"/>
    </location>
</feature>
<dbReference type="EMBL" id="VCDI01000008">
    <property type="protein sequence ID" value="TLU71119.1"/>
    <property type="molecule type" value="Genomic_DNA"/>
</dbReference>
<dbReference type="InterPro" id="IPR038673">
    <property type="entry name" value="OprB_sf"/>
</dbReference>
<gene>
    <name evidence="4" type="ORF">FE263_18265</name>
</gene>
<feature type="compositionally biased region" description="Low complexity" evidence="3">
    <location>
        <begin position="24"/>
        <end position="43"/>
    </location>
</feature>
<evidence type="ECO:0000256" key="1">
    <source>
        <dbReference type="ARBA" id="ARBA00008769"/>
    </source>
</evidence>
<comment type="similarity">
    <text evidence="1 2">Belongs to the OprB family.</text>
</comment>
<feature type="compositionally biased region" description="Pro residues" evidence="3">
    <location>
        <begin position="44"/>
        <end position="56"/>
    </location>
</feature>
<feature type="signal peptide" evidence="2">
    <location>
        <begin position="1"/>
        <end position="24"/>
    </location>
</feature>
<protein>
    <submittedName>
        <fullName evidence="4">Carbohydrate porin</fullName>
    </submittedName>
</protein>
<dbReference type="PANTHER" id="PTHR37944">
    <property type="entry name" value="PORIN B"/>
    <property type="match status" value="1"/>
</dbReference>
<reference evidence="4 5" key="1">
    <citation type="submission" date="2019-05" db="EMBL/GenBank/DDBJ databases">
        <authorList>
            <person name="Pankratov T."/>
            <person name="Grouzdev D."/>
        </authorList>
    </citation>
    <scope>NUCLEOTIDE SEQUENCE [LARGE SCALE GENOMIC DNA]</scope>
    <source>
        <strain evidence="4 5">KEBCLARHB70R</strain>
    </source>
</reference>
<evidence type="ECO:0000313" key="4">
    <source>
        <dbReference type="EMBL" id="TLU71119.1"/>
    </source>
</evidence>
<dbReference type="Pfam" id="PF04966">
    <property type="entry name" value="OprB"/>
    <property type="match status" value="1"/>
</dbReference>
<dbReference type="AlphaFoldDB" id="A0A5R9J2C4"/>
<accession>A0A5R9J2C4</accession>
<dbReference type="GO" id="GO:0015288">
    <property type="term" value="F:porin activity"/>
    <property type="evidence" value="ECO:0007669"/>
    <property type="project" value="InterPro"/>
</dbReference>
<name>A0A5R9J2C4_9PROT</name>
<dbReference type="PROSITE" id="PS51257">
    <property type="entry name" value="PROKAR_LIPOPROTEIN"/>
    <property type="match status" value="1"/>
</dbReference>
<dbReference type="Gene3D" id="2.40.160.180">
    <property type="entry name" value="Carbohydrate-selective porin OprB"/>
    <property type="match status" value="1"/>
</dbReference>
<organism evidence="4 5">
    <name type="scientific">Lichenicoccus roseus</name>
    <dbReference type="NCBI Taxonomy" id="2683649"/>
    <lineage>
        <taxon>Bacteria</taxon>
        <taxon>Pseudomonadati</taxon>
        <taxon>Pseudomonadota</taxon>
        <taxon>Alphaproteobacteria</taxon>
        <taxon>Acetobacterales</taxon>
        <taxon>Acetobacteraceae</taxon>
        <taxon>Lichenicoccus</taxon>
    </lineage>
</organism>
<dbReference type="PANTHER" id="PTHR37944:SF1">
    <property type="entry name" value="PORIN B"/>
    <property type="match status" value="1"/>
</dbReference>
<dbReference type="GO" id="GO:0016020">
    <property type="term" value="C:membrane"/>
    <property type="evidence" value="ECO:0007669"/>
    <property type="project" value="InterPro"/>
</dbReference>
<dbReference type="InterPro" id="IPR007049">
    <property type="entry name" value="Carb-sel_porin_OprB"/>
</dbReference>
<dbReference type="GO" id="GO:0008643">
    <property type="term" value="P:carbohydrate transport"/>
    <property type="evidence" value="ECO:0007669"/>
    <property type="project" value="InterPro"/>
</dbReference>